<proteinExistence type="predicted"/>
<comment type="caution">
    <text evidence="3">The sequence shown here is derived from an EMBL/GenBank/DDBJ whole genome shotgun (WGS) entry which is preliminary data.</text>
</comment>
<dbReference type="AlphaFoldDB" id="A0A9N9B7D5"/>
<feature type="compositionally biased region" description="Polar residues" evidence="2">
    <location>
        <begin position="604"/>
        <end position="616"/>
    </location>
</feature>
<dbReference type="EMBL" id="CAJVPJ010000783">
    <property type="protein sequence ID" value="CAG8556167.1"/>
    <property type="molecule type" value="Genomic_DNA"/>
</dbReference>
<feature type="coiled-coil region" evidence="1">
    <location>
        <begin position="222"/>
        <end position="298"/>
    </location>
</feature>
<gene>
    <name evidence="3" type="ORF">POCULU_LOCUS5275</name>
</gene>
<evidence type="ECO:0000256" key="1">
    <source>
        <dbReference type="SAM" id="Coils"/>
    </source>
</evidence>
<name>A0A9N9B7D5_9GLOM</name>
<dbReference type="OrthoDB" id="2410139at2759"/>
<accession>A0A9N9B7D5</accession>
<feature type="coiled-coil region" evidence="1">
    <location>
        <begin position="49"/>
        <end position="97"/>
    </location>
</feature>
<dbReference type="Proteomes" id="UP000789572">
    <property type="component" value="Unassembled WGS sequence"/>
</dbReference>
<evidence type="ECO:0000256" key="2">
    <source>
        <dbReference type="SAM" id="MobiDB-lite"/>
    </source>
</evidence>
<dbReference type="Gene3D" id="1.20.5.1000">
    <property type="entry name" value="arf6 gtpase in complex with a specific effector, jip4"/>
    <property type="match status" value="1"/>
</dbReference>
<evidence type="ECO:0000313" key="4">
    <source>
        <dbReference type="Proteomes" id="UP000789572"/>
    </source>
</evidence>
<keyword evidence="4" id="KW-1185">Reference proteome</keyword>
<feature type="region of interest" description="Disordered" evidence="2">
    <location>
        <begin position="604"/>
        <end position="630"/>
    </location>
</feature>
<keyword evidence="1" id="KW-0175">Coiled coil</keyword>
<organism evidence="3 4">
    <name type="scientific">Paraglomus occultum</name>
    <dbReference type="NCBI Taxonomy" id="144539"/>
    <lineage>
        <taxon>Eukaryota</taxon>
        <taxon>Fungi</taxon>
        <taxon>Fungi incertae sedis</taxon>
        <taxon>Mucoromycota</taxon>
        <taxon>Glomeromycotina</taxon>
        <taxon>Glomeromycetes</taxon>
        <taxon>Paraglomerales</taxon>
        <taxon>Paraglomeraceae</taxon>
        <taxon>Paraglomus</taxon>
    </lineage>
</organism>
<reference evidence="3" key="1">
    <citation type="submission" date="2021-06" db="EMBL/GenBank/DDBJ databases">
        <authorList>
            <person name="Kallberg Y."/>
            <person name="Tangrot J."/>
            <person name="Rosling A."/>
        </authorList>
    </citation>
    <scope>NUCLEOTIDE SEQUENCE</scope>
    <source>
        <strain evidence="3">IA702</strain>
    </source>
</reference>
<sequence length="630" mass="72850">MAFHRPRPPNRTTHRLATDRELELEQINQILRDELSTEISHNKANEKWISRLERDLINCEKEINRKEIAIVASNEEIKELQTEISSLKKDLYQTRKEIRDNNNYTTDIENKLQECYEIISSLKQRIKVISSRGNSPVRNNSPDIYSPPEDPDMANLDLFIQIERGLNRIKNHIQGGGTPLNNPINIIEGIRGSLNTVRHNYQSVYQDIDGVIAQRDDRNNQVLQLQQDVNFYRQRNTNLQNQTNQLTQERDTLQNRVNQLIPERDTLQNHVNQLILERNTLQNRVNQLAQDLNNSQQGYNLRGRLWHNASLIWNEQSKLKRTLEIIYKVSIYRLMRELQQCRADKGLLEYNRDQLFDRYYNKFKDRKASHIKWKNREQGRRLPVLKLIQPALASISPYIGQEPPDDYFDKVIQSWAFAEGHMTVLENAHAGDFDDAVKCTILKSKMAGKYAPVPANDPYTIGNPAINSPATLRVWARTKYQRETVGTKQSAIQRLTQERFQPFDTPDTYETRIRPLLLGVPNDDAQVLGFLKSQLPERTPNLYGGSNYDQVSASFSANISPIISHPETSSRQLQNKSHSNSSDITRAEIDSMIKSQLALVPTTSLQPTQSISQRQEGQLLRPSQMEPVKE</sequence>
<evidence type="ECO:0000313" key="3">
    <source>
        <dbReference type="EMBL" id="CAG8556167.1"/>
    </source>
</evidence>
<protein>
    <submittedName>
        <fullName evidence="3">277_t:CDS:1</fullName>
    </submittedName>
</protein>